<accession>W9YI78</accession>
<keyword evidence="3" id="KW-1133">Transmembrane helix</keyword>
<dbReference type="InterPro" id="IPR011701">
    <property type="entry name" value="MFS"/>
</dbReference>
<feature type="domain" description="Major facilitator superfamily (MFS) profile" evidence="4">
    <location>
        <begin position="70"/>
        <end position="451"/>
    </location>
</feature>
<dbReference type="SUPFAM" id="SSF103473">
    <property type="entry name" value="MFS general substrate transporter"/>
    <property type="match status" value="1"/>
</dbReference>
<feature type="transmembrane region" description="Helical" evidence="3">
    <location>
        <begin position="71"/>
        <end position="90"/>
    </location>
</feature>
<feature type="region of interest" description="Disordered" evidence="2">
    <location>
        <begin position="486"/>
        <end position="532"/>
    </location>
</feature>
<organism evidence="5 6">
    <name type="scientific">Capronia coronata CBS 617.96</name>
    <dbReference type="NCBI Taxonomy" id="1182541"/>
    <lineage>
        <taxon>Eukaryota</taxon>
        <taxon>Fungi</taxon>
        <taxon>Dikarya</taxon>
        <taxon>Ascomycota</taxon>
        <taxon>Pezizomycotina</taxon>
        <taxon>Eurotiomycetes</taxon>
        <taxon>Chaetothyriomycetidae</taxon>
        <taxon>Chaetothyriales</taxon>
        <taxon>Herpotrichiellaceae</taxon>
        <taxon>Capronia</taxon>
    </lineage>
</organism>
<evidence type="ECO:0000313" key="6">
    <source>
        <dbReference type="Proteomes" id="UP000019484"/>
    </source>
</evidence>
<dbReference type="GO" id="GO:0022857">
    <property type="term" value="F:transmembrane transporter activity"/>
    <property type="evidence" value="ECO:0007669"/>
    <property type="project" value="InterPro"/>
</dbReference>
<dbReference type="InterPro" id="IPR036259">
    <property type="entry name" value="MFS_trans_sf"/>
</dbReference>
<keyword evidence="3" id="KW-0472">Membrane</keyword>
<dbReference type="CDD" id="cd17324">
    <property type="entry name" value="MFS_NepI_like"/>
    <property type="match status" value="1"/>
</dbReference>
<feature type="transmembrane region" description="Helical" evidence="3">
    <location>
        <begin position="139"/>
        <end position="160"/>
    </location>
</feature>
<keyword evidence="6" id="KW-1185">Reference proteome</keyword>
<dbReference type="GO" id="GO:0016020">
    <property type="term" value="C:membrane"/>
    <property type="evidence" value="ECO:0007669"/>
    <property type="project" value="UniProtKB-SubCell"/>
</dbReference>
<dbReference type="PANTHER" id="PTHR42910:SF1">
    <property type="entry name" value="MAJOR FACILITATOR SUPERFAMILY (MFS) PROFILE DOMAIN-CONTAINING PROTEIN"/>
    <property type="match status" value="1"/>
</dbReference>
<feature type="transmembrane region" description="Helical" evidence="3">
    <location>
        <begin position="275"/>
        <end position="294"/>
    </location>
</feature>
<dbReference type="AlphaFoldDB" id="W9YI78"/>
<feature type="transmembrane region" description="Helical" evidence="3">
    <location>
        <begin position="166"/>
        <end position="185"/>
    </location>
</feature>
<feature type="region of interest" description="Disordered" evidence="2">
    <location>
        <begin position="1"/>
        <end position="21"/>
    </location>
</feature>
<feature type="transmembrane region" description="Helical" evidence="3">
    <location>
        <begin position="338"/>
        <end position="360"/>
    </location>
</feature>
<dbReference type="STRING" id="1182541.W9YI78"/>
<dbReference type="eggNOG" id="ENOG502QUXC">
    <property type="taxonomic scope" value="Eukaryota"/>
</dbReference>
<comment type="caution">
    <text evidence="5">The sequence shown here is derived from an EMBL/GenBank/DDBJ whole genome shotgun (WGS) entry which is preliminary data.</text>
</comment>
<feature type="transmembrane region" description="Helical" evidence="3">
    <location>
        <begin position="306"/>
        <end position="326"/>
    </location>
</feature>
<proteinExistence type="predicted"/>
<evidence type="ECO:0000256" key="2">
    <source>
        <dbReference type="SAM" id="MobiDB-lite"/>
    </source>
</evidence>
<feature type="transmembrane region" description="Helical" evidence="3">
    <location>
        <begin position="197"/>
        <end position="215"/>
    </location>
</feature>
<evidence type="ECO:0000259" key="4">
    <source>
        <dbReference type="PROSITE" id="PS50850"/>
    </source>
</evidence>
<keyword evidence="3" id="KW-0812">Transmembrane</keyword>
<evidence type="ECO:0000313" key="5">
    <source>
        <dbReference type="EMBL" id="EXJ81999.1"/>
    </source>
</evidence>
<dbReference type="Pfam" id="PF07690">
    <property type="entry name" value="MFS_1"/>
    <property type="match status" value="1"/>
</dbReference>
<dbReference type="OrthoDB" id="2105912at2759"/>
<comment type="subcellular location">
    <subcellularLocation>
        <location evidence="1">Membrane</location>
        <topology evidence="1">Multi-pass membrane protein</topology>
    </subcellularLocation>
</comment>
<dbReference type="Gene3D" id="1.20.1250.20">
    <property type="entry name" value="MFS general substrate transporter like domains"/>
    <property type="match status" value="1"/>
</dbReference>
<evidence type="ECO:0000256" key="3">
    <source>
        <dbReference type="SAM" id="Phobius"/>
    </source>
</evidence>
<dbReference type="InterPro" id="IPR020846">
    <property type="entry name" value="MFS_dom"/>
</dbReference>
<dbReference type="EMBL" id="AMWN01000007">
    <property type="protein sequence ID" value="EXJ81999.1"/>
    <property type="molecule type" value="Genomic_DNA"/>
</dbReference>
<sequence>MVDEKTARQEPAWSTVNPTDDALAVDGDEKRSISLSGSKTGAKWTTRTINTLTWMPPWCRYNPQKPPVFSVWHNVLFAFAGAFTVGNLYYNHPILNILARDFDVPYVTVSRIPTLMQAGYATGLLFVCPLGDLLKRRPLTLVLIFFTATMWIGLCLTRSFTAFCAISYMCAITTVIPQVMLPLVAELAPPHKRALSLSIVTSGNLLGIVIARILSGVVTQYTSWRDVYWIALGLQFLILSALWLFMPDYPSTNPDGLNYVKMIGGIVLLYKKHAVLVQTGIISFCISAAFTSYWTTLTFLLADPPYSYSPVVIGLFALIGVAGILLGPLYAKYLIQPFAPMFSCLVGLVANLVGVVVGTYSGKHTVAGPIIQAFTLDMGLQITQVANRSAIAAIEPNGRNRVNTAFMLMTFTGQLTGTSAGAKLYERGGWVASGSLSVALVGLTFLVCLARGPYEDGWVGWGGGWDIRKKNLAEATSGPVPVAVAGVEPADDEEKNLSPVRVRLRNSDEENQRQSVANADPIHVSVGARQDR</sequence>
<dbReference type="Proteomes" id="UP000019484">
    <property type="component" value="Unassembled WGS sequence"/>
</dbReference>
<evidence type="ECO:0000256" key="1">
    <source>
        <dbReference type="ARBA" id="ARBA00004141"/>
    </source>
</evidence>
<dbReference type="GeneID" id="19162919"/>
<feature type="transmembrane region" description="Helical" evidence="3">
    <location>
        <begin position="227"/>
        <end position="245"/>
    </location>
</feature>
<reference evidence="5 6" key="1">
    <citation type="submission" date="2013-03" db="EMBL/GenBank/DDBJ databases">
        <title>The Genome Sequence of Capronia coronata CBS 617.96.</title>
        <authorList>
            <consortium name="The Broad Institute Genomics Platform"/>
            <person name="Cuomo C."/>
            <person name="de Hoog S."/>
            <person name="Gorbushina A."/>
            <person name="Walker B."/>
            <person name="Young S.K."/>
            <person name="Zeng Q."/>
            <person name="Gargeya S."/>
            <person name="Fitzgerald M."/>
            <person name="Haas B."/>
            <person name="Abouelleil A."/>
            <person name="Allen A.W."/>
            <person name="Alvarado L."/>
            <person name="Arachchi H.M."/>
            <person name="Berlin A.M."/>
            <person name="Chapman S.B."/>
            <person name="Gainer-Dewar J."/>
            <person name="Goldberg J."/>
            <person name="Griggs A."/>
            <person name="Gujja S."/>
            <person name="Hansen M."/>
            <person name="Howarth C."/>
            <person name="Imamovic A."/>
            <person name="Ireland A."/>
            <person name="Larimer J."/>
            <person name="McCowan C."/>
            <person name="Murphy C."/>
            <person name="Pearson M."/>
            <person name="Poon T.W."/>
            <person name="Priest M."/>
            <person name="Roberts A."/>
            <person name="Saif S."/>
            <person name="Shea T."/>
            <person name="Sisk P."/>
            <person name="Sykes S."/>
            <person name="Wortman J."/>
            <person name="Nusbaum C."/>
            <person name="Birren B."/>
        </authorList>
    </citation>
    <scope>NUCLEOTIDE SEQUENCE [LARGE SCALE GENOMIC DNA]</scope>
    <source>
        <strain evidence="5 6">CBS 617.96</strain>
    </source>
</reference>
<dbReference type="PROSITE" id="PS50850">
    <property type="entry name" value="MFS"/>
    <property type="match status" value="1"/>
</dbReference>
<dbReference type="RefSeq" id="XP_007727120.1">
    <property type="nucleotide sequence ID" value="XM_007728930.1"/>
</dbReference>
<name>W9YI78_9EURO</name>
<feature type="transmembrane region" description="Helical" evidence="3">
    <location>
        <begin position="430"/>
        <end position="450"/>
    </location>
</feature>
<dbReference type="HOGENOM" id="CLU_001265_23_3_1"/>
<gene>
    <name evidence="5" type="ORF">A1O1_08067</name>
</gene>
<protein>
    <recommendedName>
        <fullName evidence="4">Major facilitator superfamily (MFS) profile domain-containing protein</fullName>
    </recommendedName>
</protein>
<dbReference type="PANTHER" id="PTHR42910">
    <property type="entry name" value="TRANSPORTER SCO4007-RELATED"/>
    <property type="match status" value="1"/>
</dbReference>